<feature type="compositionally biased region" description="Low complexity" evidence="1">
    <location>
        <begin position="119"/>
        <end position="134"/>
    </location>
</feature>
<keyword evidence="2" id="KW-0812">Transmembrane</keyword>
<protein>
    <recommendedName>
        <fullName evidence="5">Transmembrane protein</fullName>
    </recommendedName>
</protein>
<accession>H9BA11</accession>
<evidence type="ECO:0000256" key="3">
    <source>
        <dbReference type="SAM" id="SignalP"/>
    </source>
</evidence>
<feature type="signal peptide" evidence="3">
    <location>
        <begin position="1"/>
        <end position="29"/>
    </location>
</feature>
<feature type="region of interest" description="Disordered" evidence="1">
    <location>
        <begin position="104"/>
        <end position="207"/>
    </location>
</feature>
<feature type="chain" id="PRO_5003618687" description="Transmembrane protein" evidence="3">
    <location>
        <begin position="30"/>
        <end position="342"/>
    </location>
</feature>
<evidence type="ECO:0008006" key="5">
    <source>
        <dbReference type="Google" id="ProtNLM"/>
    </source>
</evidence>
<dbReference type="AlphaFoldDB" id="H9BA11"/>
<evidence type="ECO:0000256" key="2">
    <source>
        <dbReference type="SAM" id="Phobius"/>
    </source>
</evidence>
<keyword evidence="3" id="KW-0732">Signal</keyword>
<reference evidence="4" key="1">
    <citation type="journal article" date="2012" name="BMC Genomics">
        <title>Characterisation of full-length cDNA sequences provides insights into the Eimeria tenella transcriptome.</title>
        <authorList>
            <person name="Amiruddin N."/>
            <person name="Lee X.W."/>
            <person name="Blake D.P."/>
            <person name="Suzuki Y."/>
            <person name="Tay Y.L."/>
            <person name="Lim L.S."/>
            <person name="Tomley F.M."/>
            <person name="Watanabe J."/>
            <person name="Sugimoto C."/>
            <person name="Wan K.L."/>
        </authorList>
    </citation>
    <scope>NUCLEOTIDE SEQUENCE</scope>
    <source>
        <strain evidence="4">Houghton</strain>
    </source>
</reference>
<evidence type="ECO:0000313" key="4">
    <source>
        <dbReference type="EMBL" id="AET50821.1"/>
    </source>
</evidence>
<sequence>MPRQTMVCGILRRSPLLQLLAILLPQFAANGPLASLSANKTAVIRVPRKVVDGWQLNQATVGEFEDPHAITRRTGTRGRSMTPVFCTVLSFIIAALFLKRARREKEGSEYDPNEEWYYPSSPSNSRPASASPSNFQQGTTVDNPPDSEHPVESTLTASQLDIPTSELPSVFGDASSLPSEDAELYREPTPSSDSEDDQEKKPQPILGEQTVKLQKLTINLLRESSDLRSKADILHRRMAANGRIKAAVIFLRMGIHPQDVQHIAIKLASLQARVNERQLVAPESDQERLHSLDIVLEDEIEKQKKVCARIIEDVNRIQKSLLRIKKPSVDSPFGNMYSTKGM</sequence>
<feature type="transmembrane region" description="Helical" evidence="2">
    <location>
        <begin position="80"/>
        <end position="98"/>
    </location>
</feature>
<dbReference type="VEuPathDB" id="ToxoDB:ETH2_1591200"/>
<evidence type="ECO:0000256" key="1">
    <source>
        <dbReference type="SAM" id="MobiDB-lite"/>
    </source>
</evidence>
<organism evidence="4">
    <name type="scientific">Eimeria tenella</name>
    <name type="common">Coccidian parasite</name>
    <dbReference type="NCBI Taxonomy" id="5802"/>
    <lineage>
        <taxon>Eukaryota</taxon>
        <taxon>Sar</taxon>
        <taxon>Alveolata</taxon>
        <taxon>Apicomplexa</taxon>
        <taxon>Conoidasida</taxon>
        <taxon>Coccidia</taxon>
        <taxon>Eucoccidiorida</taxon>
        <taxon>Eimeriorina</taxon>
        <taxon>Eimeriidae</taxon>
        <taxon>Eimeria</taxon>
    </lineage>
</organism>
<dbReference type="EMBL" id="JN987598">
    <property type="protein sequence ID" value="AET50821.1"/>
    <property type="molecule type" value="mRNA"/>
</dbReference>
<feature type="compositionally biased region" description="Polar residues" evidence="1">
    <location>
        <begin position="153"/>
        <end position="162"/>
    </location>
</feature>
<dbReference type="VEuPathDB" id="ToxoDB:ETH_00010380"/>
<proteinExistence type="evidence at transcript level"/>
<keyword evidence="2" id="KW-1133">Transmembrane helix</keyword>
<name>H9BA11_EIMTE</name>
<keyword evidence="2" id="KW-0472">Membrane</keyword>